<feature type="transmembrane region" description="Helical" evidence="2">
    <location>
        <begin position="251"/>
        <end position="268"/>
    </location>
</feature>
<keyword evidence="2" id="KW-0812">Transmembrane</keyword>
<dbReference type="Proteomes" id="UP000028868">
    <property type="component" value="Unassembled WGS sequence"/>
</dbReference>
<dbReference type="InterPro" id="IPR014221">
    <property type="entry name" value="SpoII_E"/>
</dbReference>
<dbReference type="InterPro" id="IPR001932">
    <property type="entry name" value="PPM-type_phosphatase-like_dom"/>
</dbReference>
<dbReference type="AlphaFoldDB" id="A0A024PAE6"/>
<name>A0A024PAE6_9BACI</name>
<sequence length="815" mass="90189">MLGTVSKQESRQSTVRGSGIVQGVRRASYGTFSFMANKGIFHMVLALLLGRAIILSSMAPFGVAFLAVIWWLKRPLVIPVTIMMAAGASTYSYGHAGFIVGASTTFLLLSLALRKTSHPQKWLPMIALMASLIPRTASLALLDRWQLYELTLMVAEGVLAFILVLIFMQSIPLLTPQRYQPTLKNEEIVCLIILLASVLTGMIGWQVQGVAVVDIFARYLVILLAYIAGAAIGSTVGVVTGLVLSLSNMDHIYQMSLLAFSGLLGGLLKEGKKAGVSAGLVVGTLLIGFYMSSGADLPSSLWASAWAVALFVLTPNSWVKQLSRYIPGTDEHHSEQQKYLQKVRDVTAVRVGKFSDVFQALSKSFTHLESPKEDSGEAEEIDYFLSHVTEKTCQSCFKKEKCWVNQFDDTHHLMTELMHELDEKGEPSRIMRKNIDQHCVKSQKLIDTMNHELTFYHANKELKRQVLESRKFVAEQLQGVSDVMGNFAKEIVKEREHHEQKEQIIYRALERMGMVIQKLEIYSLDAGNMDLELIVEVDNYRGEGAKIIAPVLSDILGETIVVTMEEISPYPHGRCYLSFGSAKHFSIESGVAHAAKGGGFVSGDSFTMMELGRGKYALAISDGMGNGERAHEESMETLRLLKQILQSGIQESVAIQSINSILSLRTNDEIFSTLDLAVIDLHQATSKFIKVGSTPSYIKRGDKIFTVEAGNLPIGIIPEVDVDMRSEQLKAGDLLIMMSDGILEGPKQIGNVDMWLKRKIKEISDEDPQVMADLLLEEVIRTQSGAIVDDMTIIVARIDRYMPEWTSIPSAKKEA</sequence>
<keyword evidence="2" id="KW-1133">Transmembrane helix</keyword>
<accession>A0A024PAE6</accession>
<dbReference type="InterPro" id="IPR036457">
    <property type="entry name" value="PPM-type-like_dom_sf"/>
</dbReference>
<proteinExistence type="predicted"/>
<dbReference type="GO" id="GO:0004722">
    <property type="term" value="F:protein serine/threonine phosphatase activity"/>
    <property type="evidence" value="ECO:0007669"/>
    <property type="project" value="InterPro"/>
</dbReference>
<evidence type="ECO:0000256" key="1">
    <source>
        <dbReference type="ARBA" id="ARBA00022801"/>
    </source>
</evidence>
<evidence type="ECO:0000256" key="2">
    <source>
        <dbReference type="SAM" id="Phobius"/>
    </source>
</evidence>
<dbReference type="Pfam" id="PF07228">
    <property type="entry name" value="SpoIIE"/>
    <property type="match status" value="1"/>
</dbReference>
<evidence type="ECO:0000313" key="4">
    <source>
        <dbReference type="EMBL" id="CDQ25788.1"/>
    </source>
</evidence>
<evidence type="ECO:0000259" key="3">
    <source>
        <dbReference type="PROSITE" id="PS51746"/>
    </source>
</evidence>
<gene>
    <name evidence="4" type="primary">spoIIE</name>
    <name evidence="4" type="ORF">BN983_04153</name>
</gene>
<dbReference type="PANTHER" id="PTHR43156">
    <property type="entry name" value="STAGE II SPORULATION PROTEIN E-RELATED"/>
    <property type="match status" value="1"/>
</dbReference>
<dbReference type="Gene3D" id="3.60.40.10">
    <property type="entry name" value="PPM-type phosphatase domain"/>
    <property type="match status" value="1"/>
</dbReference>
<dbReference type="NCBIfam" id="TIGR02865">
    <property type="entry name" value="spore_II_E"/>
    <property type="match status" value="1"/>
</dbReference>
<organism evidence="4 5">
    <name type="scientific">Halobacillus karajensis</name>
    <dbReference type="NCBI Taxonomy" id="195088"/>
    <lineage>
        <taxon>Bacteria</taxon>
        <taxon>Bacillati</taxon>
        <taxon>Bacillota</taxon>
        <taxon>Bacilli</taxon>
        <taxon>Bacillales</taxon>
        <taxon>Bacillaceae</taxon>
        <taxon>Halobacillus</taxon>
    </lineage>
</organism>
<feature type="transmembrane region" description="Helical" evidence="2">
    <location>
        <begin position="122"/>
        <end position="141"/>
    </location>
</feature>
<dbReference type="RefSeq" id="WP_035511813.1">
    <property type="nucleotide sequence ID" value="NZ_CCDH010000009.1"/>
</dbReference>
<protein>
    <submittedName>
        <fullName evidence="4">Stage II sporulation protein E</fullName>
    </submittedName>
</protein>
<dbReference type="SMART" id="SM00332">
    <property type="entry name" value="PP2Cc"/>
    <property type="match status" value="1"/>
</dbReference>
<dbReference type="PANTHER" id="PTHR43156:SF2">
    <property type="entry name" value="STAGE II SPORULATION PROTEIN E"/>
    <property type="match status" value="1"/>
</dbReference>
<reference evidence="5" key="1">
    <citation type="submission" date="2014-03" db="EMBL/GenBank/DDBJ databases">
        <authorList>
            <person name="Urmite Genomes U."/>
        </authorList>
    </citation>
    <scope>NUCLEOTIDE SEQUENCE [LARGE SCALE GENOMIC DNA]</scope>
    <source>
        <strain evidence="5">HD-03</strain>
    </source>
</reference>
<keyword evidence="5" id="KW-1185">Reference proteome</keyword>
<dbReference type="SUPFAM" id="SSF81606">
    <property type="entry name" value="PP2C-like"/>
    <property type="match status" value="1"/>
</dbReference>
<keyword evidence="2" id="KW-0472">Membrane</keyword>
<dbReference type="InterPro" id="IPR052016">
    <property type="entry name" value="Bact_Sigma-Reg"/>
</dbReference>
<feature type="transmembrane region" description="Helical" evidence="2">
    <location>
        <begin position="274"/>
        <end position="292"/>
    </location>
</feature>
<feature type="transmembrane region" description="Helical" evidence="2">
    <location>
        <begin position="92"/>
        <end position="113"/>
    </location>
</feature>
<feature type="transmembrane region" description="Helical" evidence="2">
    <location>
        <begin position="188"/>
        <end position="207"/>
    </location>
</feature>
<dbReference type="EMBL" id="CCDI010000010">
    <property type="protein sequence ID" value="CDQ25788.1"/>
    <property type="molecule type" value="Genomic_DNA"/>
</dbReference>
<dbReference type="InterPro" id="IPR045768">
    <property type="entry name" value="SpoIIE_N"/>
</dbReference>
<feature type="transmembrane region" description="Helical" evidence="2">
    <location>
        <begin position="219"/>
        <end position="244"/>
    </location>
</feature>
<feature type="transmembrane region" description="Helical" evidence="2">
    <location>
        <begin position="44"/>
        <end position="72"/>
    </location>
</feature>
<dbReference type="SMART" id="SM00331">
    <property type="entry name" value="PP2C_SIG"/>
    <property type="match status" value="1"/>
</dbReference>
<feature type="domain" description="PPM-type phosphatase" evidence="3">
    <location>
        <begin position="588"/>
        <end position="798"/>
    </location>
</feature>
<keyword evidence="1" id="KW-0378">Hydrolase</keyword>
<comment type="caution">
    <text evidence="4">The sequence shown here is derived from an EMBL/GenBank/DDBJ whole genome shotgun (WGS) entry which is preliminary data.</text>
</comment>
<dbReference type="PROSITE" id="PS51746">
    <property type="entry name" value="PPM_2"/>
    <property type="match status" value="1"/>
</dbReference>
<evidence type="ECO:0000313" key="5">
    <source>
        <dbReference type="Proteomes" id="UP000028868"/>
    </source>
</evidence>
<reference evidence="4 5" key="2">
    <citation type="submission" date="2014-05" db="EMBL/GenBank/DDBJ databases">
        <title>Draft genome sequence of Halobacillus karajensis HK-03.</title>
        <authorList>
            <person name="Khelaifia S."/>
            <person name="Croce O."/>
            <person name="Lagier J.C."/>
            <person name="Raoult D."/>
        </authorList>
    </citation>
    <scope>NUCLEOTIDE SEQUENCE [LARGE SCALE GENOMIC DNA]</scope>
    <source>
        <strain evidence="4 5">HD-03</strain>
    </source>
</reference>
<dbReference type="Pfam" id="PF19732">
    <property type="entry name" value="SpoIIE_N"/>
    <property type="match status" value="1"/>
</dbReference>
<feature type="transmembrane region" description="Helical" evidence="2">
    <location>
        <begin position="147"/>
        <end position="167"/>
    </location>
</feature>
<dbReference type="OrthoDB" id="9763774at2"/>